<dbReference type="AlphaFoldDB" id="A0A8G1QX18"/>
<dbReference type="GeneID" id="37166370"/>
<sequence>MVSGVEAVGLALALLPLVVNQLDNYAHGIEQIKRLSRYQRTLEDFALQLGTQHRIFQNSLQHVLDEVVDDDNQLRDLISDPDGDGWKEPLLEKSLMAKLGRDHAYFFANVVSLHDMLRRMAVKLDVDVTRGPQNTPPSKMQIVLFLKVLSKATYEDMLQRIRNLNDVLRTLLDQSAQLEASRQKRSPWRRLLPQFQEARKNAEGLFRAIVGSSNWSCRCQSSHSAHLQLQSNPFAETPKVGKTATYRITFSNSDNGTKNSWTCREVEFEPYTFDQPLAPVTNHALPTSRSNQQKPQKPKVRFEAVEVDFYESKEKFCNVPPIADFCTVLCRGGAHTEPPTQAVGFIADQVSSNVRYNMYFIKCYPEPIQLQSLQQTLPNSSRRHRLYIAAGLACGVLQYHGNWLKKYWDSSDIQLPADDDDDATDDVLPSDLYLPWSLNLQHSSSAPTDIIYTQQSPLVRNQVLFPLGIALTELSLGKSITSLRRPQDEQGNEDSTRFITAFRVLNRVQQESGSNYRDAVHNCLCWLDVDSPCLEDEKFQGRVFNAVVAPLLRDLAHFEGILRIGSSPTVIDQAIDVGTRLGRIRDTEQYRISGLYI</sequence>
<dbReference type="RefSeq" id="XP_025513191.1">
    <property type="nucleotide sequence ID" value="XM_025662968.1"/>
</dbReference>
<feature type="signal peptide" evidence="2">
    <location>
        <begin position="1"/>
        <end position="28"/>
    </location>
</feature>
<dbReference type="InterPro" id="IPR056002">
    <property type="entry name" value="DUF7580"/>
</dbReference>
<evidence type="ECO:0000313" key="4">
    <source>
        <dbReference type="EMBL" id="RAH55269.1"/>
    </source>
</evidence>
<protein>
    <recommendedName>
        <fullName evidence="3">DUF7580 domain-containing protein</fullName>
    </recommendedName>
</protein>
<evidence type="ECO:0000256" key="1">
    <source>
        <dbReference type="SAM" id="Coils"/>
    </source>
</evidence>
<evidence type="ECO:0000259" key="3">
    <source>
        <dbReference type="Pfam" id="PF24476"/>
    </source>
</evidence>
<keyword evidence="2" id="KW-0732">Signal</keyword>
<keyword evidence="1" id="KW-0175">Coiled coil</keyword>
<dbReference type="EMBL" id="KZ825069">
    <property type="protein sequence ID" value="RAH55269.1"/>
    <property type="molecule type" value="Genomic_DNA"/>
</dbReference>
<organism evidence="4 5">
    <name type="scientific">Aspergillus piperis CBS 112811</name>
    <dbReference type="NCBI Taxonomy" id="1448313"/>
    <lineage>
        <taxon>Eukaryota</taxon>
        <taxon>Fungi</taxon>
        <taxon>Dikarya</taxon>
        <taxon>Ascomycota</taxon>
        <taxon>Pezizomycotina</taxon>
        <taxon>Eurotiomycetes</taxon>
        <taxon>Eurotiomycetidae</taxon>
        <taxon>Eurotiales</taxon>
        <taxon>Aspergillaceae</taxon>
        <taxon>Aspergillus</taxon>
        <taxon>Aspergillus subgen. Circumdati</taxon>
    </lineage>
</organism>
<accession>A0A8G1QX18</accession>
<name>A0A8G1QX18_9EURO</name>
<dbReference type="PANTHER" id="PTHR35186">
    <property type="entry name" value="ANK_REP_REGION DOMAIN-CONTAINING PROTEIN"/>
    <property type="match status" value="1"/>
</dbReference>
<gene>
    <name evidence="4" type="ORF">BO85DRAFT_479741</name>
</gene>
<feature type="domain" description="DUF7580" evidence="3">
    <location>
        <begin position="380"/>
        <end position="557"/>
    </location>
</feature>
<feature type="chain" id="PRO_5034994892" description="DUF7580 domain-containing protein" evidence="2">
    <location>
        <begin position="29"/>
        <end position="597"/>
    </location>
</feature>
<dbReference type="Proteomes" id="UP000249526">
    <property type="component" value="Unassembled WGS sequence"/>
</dbReference>
<keyword evidence="5" id="KW-1185">Reference proteome</keyword>
<dbReference type="PANTHER" id="PTHR35186:SF4">
    <property type="entry name" value="PRION-INHIBITION AND PROPAGATION HELO DOMAIN-CONTAINING PROTEIN"/>
    <property type="match status" value="1"/>
</dbReference>
<proteinExistence type="predicted"/>
<reference evidence="4 5" key="1">
    <citation type="submission" date="2018-02" db="EMBL/GenBank/DDBJ databases">
        <title>The genomes of Aspergillus section Nigri reveals drivers in fungal speciation.</title>
        <authorList>
            <consortium name="DOE Joint Genome Institute"/>
            <person name="Vesth T.C."/>
            <person name="Nybo J."/>
            <person name="Theobald S."/>
            <person name="Brandl J."/>
            <person name="Frisvad J.C."/>
            <person name="Nielsen K.F."/>
            <person name="Lyhne E.K."/>
            <person name="Kogle M.E."/>
            <person name="Kuo A."/>
            <person name="Riley R."/>
            <person name="Clum A."/>
            <person name="Nolan M."/>
            <person name="Lipzen A."/>
            <person name="Salamov A."/>
            <person name="Henrissat B."/>
            <person name="Wiebenga A."/>
            <person name="De vries R.P."/>
            <person name="Grigoriev I.V."/>
            <person name="Mortensen U.H."/>
            <person name="Andersen M.R."/>
            <person name="Baker S.E."/>
        </authorList>
    </citation>
    <scope>NUCLEOTIDE SEQUENCE [LARGE SCALE GENOMIC DNA]</scope>
    <source>
        <strain evidence="4 5">CBS 112811</strain>
    </source>
</reference>
<feature type="coiled-coil region" evidence="1">
    <location>
        <begin position="154"/>
        <end position="181"/>
    </location>
</feature>
<dbReference type="Pfam" id="PF24476">
    <property type="entry name" value="DUF7580"/>
    <property type="match status" value="1"/>
</dbReference>
<evidence type="ECO:0000313" key="5">
    <source>
        <dbReference type="Proteomes" id="UP000249526"/>
    </source>
</evidence>
<evidence type="ECO:0000256" key="2">
    <source>
        <dbReference type="SAM" id="SignalP"/>
    </source>
</evidence>